<dbReference type="InterPro" id="IPR032675">
    <property type="entry name" value="LRR_dom_sf"/>
</dbReference>
<organism evidence="4 5">
    <name type="scientific">Symbiodinium microadriaticum</name>
    <name type="common">Dinoflagellate</name>
    <name type="synonym">Zooxanthella microadriatica</name>
    <dbReference type="NCBI Taxonomy" id="2951"/>
    <lineage>
        <taxon>Eukaryota</taxon>
        <taxon>Sar</taxon>
        <taxon>Alveolata</taxon>
        <taxon>Dinophyceae</taxon>
        <taxon>Suessiales</taxon>
        <taxon>Symbiodiniaceae</taxon>
        <taxon>Symbiodinium</taxon>
    </lineage>
</organism>
<evidence type="ECO:0000256" key="1">
    <source>
        <dbReference type="ARBA" id="ARBA00022737"/>
    </source>
</evidence>
<dbReference type="PANTHER" id="PTHR22870">
    <property type="entry name" value="REGULATOR OF CHROMOSOME CONDENSATION"/>
    <property type="match status" value="1"/>
</dbReference>
<keyword evidence="5" id="KW-1185">Reference proteome</keyword>
<evidence type="ECO:0000313" key="4">
    <source>
        <dbReference type="EMBL" id="OLQ01281.1"/>
    </source>
</evidence>
<dbReference type="InterPro" id="IPR051210">
    <property type="entry name" value="Ub_ligase/GEF_domain"/>
</dbReference>
<keyword evidence="1" id="KW-0677">Repeat</keyword>
<evidence type="ECO:0000259" key="3">
    <source>
        <dbReference type="PROSITE" id="PS50053"/>
    </source>
</evidence>
<dbReference type="PROSITE" id="PS50053">
    <property type="entry name" value="UBIQUITIN_2"/>
    <property type="match status" value="1"/>
</dbReference>
<evidence type="ECO:0000313" key="5">
    <source>
        <dbReference type="Proteomes" id="UP000186817"/>
    </source>
</evidence>
<dbReference type="Gene3D" id="2.130.10.30">
    <property type="entry name" value="Regulator of chromosome condensation 1/beta-lactamase-inhibitor protein II"/>
    <property type="match status" value="1"/>
</dbReference>
<name>A0A1Q9E1J2_SYMMI</name>
<dbReference type="SUPFAM" id="SSF50985">
    <property type="entry name" value="RCC1/BLIP-II"/>
    <property type="match status" value="1"/>
</dbReference>
<dbReference type="PANTHER" id="PTHR22870:SF446">
    <property type="entry name" value="REGULATOR OF CHROMOSOME CONDENSATION DOMAIN-CONTAINING PROTEIN"/>
    <property type="match status" value="1"/>
</dbReference>
<dbReference type="SUPFAM" id="SSF54236">
    <property type="entry name" value="Ubiquitin-like"/>
    <property type="match status" value="1"/>
</dbReference>
<dbReference type="InterPro" id="IPR000626">
    <property type="entry name" value="Ubiquitin-like_dom"/>
</dbReference>
<feature type="region of interest" description="Disordered" evidence="2">
    <location>
        <begin position="534"/>
        <end position="557"/>
    </location>
</feature>
<dbReference type="Gene3D" id="3.80.10.10">
    <property type="entry name" value="Ribonuclease Inhibitor"/>
    <property type="match status" value="1"/>
</dbReference>
<proteinExistence type="predicted"/>
<gene>
    <name evidence="4" type="ORF">AK812_SmicGene15985</name>
</gene>
<dbReference type="CDD" id="cd17039">
    <property type="entry name" value="Ubl_ubiquitin_like"/>
    <property type="match status" value="1"/>
</dbReference>
<sequence>MVMDARAGPTKRASKAFAAIRGDVKRKALTLHLYGWGLSSEYLRMLAAARPAKRRESLPPNLVELKLNLRCSSIKDDDVAILAKALPTQLKELKLDFTCCGGITDTGLAKLAEQLDFGETAAAWFQLIVYISLAETGVSKAVQEWYEQEAAKNEANGQSGQLKNVPASKGSGEVITDDADNRAVVAQMNAVACMEFTKAALRALNSFGEKAFVVGAVVWHQATTLRVIMSISVDVHLLSGKSASLEVEADVSVESLKQRAQSALGAGRGRLLNSSGEVLDGAQSVAEAKLMSGDVLTVHVKQDYGGDSSAVQDQLRDVQQIQASYGAFAATLGDGSVVSWGNADEGGDSSAVQDQLRDVQQIQASNAAFAAILGDGSVVTWGDAVRGADSSEVREQLKNVQQIQASYGAFAAILGDGSVVTWGSARLFGGFGGDSRAVQDQLKNVQQIQASDGAFAAILGDGTVVSWGNADEGGDSSAVQDQLRDVQQIQASSEAFAAILGDGSVVTWGDAYFGGDSRGGVSESSETIVPAAPAVMEEGIEGNELESDRKAKQPKHK</sequence>
<dbReference type="InterPro" id="IPR029071">
    <property type="entry name" value="Ubiquitin-like_domsf"/>
</dbReference>
<dbReference type="InterPro" id="IPR009091">
    <property type="entry name" value="RCC1/BLIP-II"/>
</dbReference>
<dbReference type="OrthoDB" id="10285964at2759"/>
<dbReference type="AlphaFoldDB" id="A0A1Q9E1J2"/>
<reference evidence="4 5" key="1">
    <citation type="submission" date="2016-02" db="EMBL/GenBank/DDBJ databases">
        <title>Genome analysis of coral dinoflagellate symbionts highlights evolutionary adaptations to a symbiotic lifestyle.</title>
        <authorList>
            <person name="Aranda M."/>
            <person name="Li Y."/>
            <person name="Liew Y.J."/>
            <person name="Baumgarten S."/>
            <person name="Simakov O."/>
            <person name="Wilson M."/>
            <person name="Piel J."/>
            <person name="Ashoor H."/>
            <person name="Bougouffa S."/>
            <person name="Bajic V.B."/>
            <person name="Ryu T."/>
            <person name="Ravasi T."/>
            <person name="Bayer T."/>
            <person name="Micklem G."/>
            <person name="Kim H."/>
            <person name="Bhak J."/>
            <person name="Lajeunesse T.C."/>
            <person name="Voolstra C.R."/>
        </authorList>
    </citation>
    <scope>NUCLEOTIDE SEQUENCE [LARGE SCALE GENOMIC DNA]</scope>
    <source>
        <strain evidence="4 5">CCMP2467</strain>
    </source>
</reference>
<dbReference type="EMBL" id="LSRX01000298">
    <property type="protein sequence ID" value="OLQ01281.1"/>
    <property type="molecule type" value="Genomic_DNA"/>
</dbReference>
<protein>
    <recommendedName>
        <fullName evidence="3">Ubiquitin-like domain-containing protein</fullName>
    </recommendedName>
</protein>
<evidence type="ECO:0000256" key="2">
    <source>
        <dbReference type="SAM" id="MobiDB-lite"/>
    </source>
</evidence>
<dbReference type="SUPFAM" id="SSF52047">
    <property type="entry name" value="RNI-like"/>
    <property type="match status" value="1"/>
</dbReference>
<comment type="caution">
    <text evidence="4">The sequence shown here is derived from an EMBL/GenBank/DDBJ whole genome shotgun (WGS) entry which is preliminary data.</text>
</comment>
<dbReference type="Proteomes" id="UP000186817">
    <property type="component" value="Unassembled WGS sequence"/>
</dbReference>
<accession>A0A1Q9E1J2</accession>
<feature type="domain" description="Ubiquitin-like" evidence="3">
    <location>
        <begin position="231"/>
        <end position="305"/>
    </location>
</feature>